<dbReference type="InterPro" id="IPR038765">
    <property type="entry name" value="Papain-like_cys_pep_sf"/>
</dbReference>
<dbReference type="InterPro" id="IPR002931">
    <property type="entry name" value="Transglutaminase-like"/>
</dbReference>
<organism evidence="2">
    <name type="scientific">bioreactor metagenome</name>
    <dbReference type="NCBI Taxonomy" id="1076179"/>
    <lineage>
        <taxon>unclassified sequences</taxon>
        <taxon>metagenomes</taxon>
        <taxon>ecological metagenomes</taxon>
    </lineage>
</organism>
<proteinExistence type="predicted"/>
<dbReference type="PROSITE" id="PS51272">
    <property type="entry name" value="SLH"/>
    <property type="match status" value="1"/>
</dbReference>
<name>A0A645CNW1_9ZZZZ</name>
<gene>
    <name evidence="2" type="ORF">SDC9_125761</name>
</gene>
<evidence type="ECO:0000313" key="2">
    <source>
        <dbReference type="EMBL" id="MPM78750.1"/>
    </source>
</evidence>
<dbReference type="Pfam" id="PF01841">
    <property type="entry name" value="Transglut_core"/>
    <property type="match status" value="1"/>
</dbReference>
<feature type="domain" description="SLH" evidence="1">
    <location>
        <begin position="12"/>
        <end position="76"/>
    </location>
</feature>
<protein>
    <recommendedName>
        <fullName evidence="1">SLH domain-containing protein</fullName>
    </recommendedName>
</protein>
<comment type="caution">
    <text evidence="2">The sequence shown here is derived from an EMBL/GenBank/DDBJ whole genome shotgun (WGS) entry which is preliminary data.</text>
</comment>
<dbReference type="InterPro" id="IPR001119">
    <property type="entry name" value="SLH_dom"/>
</dbReference>
<accession>A0A645CNW1</accession>
<sequence>MNDSLVTTAYASRQYITDVTEYTPYYDDILTLYKAGLCVGSDASGAFGPDNTITRGAAAAMLTRMVDPSLRLTPEWTVAATTVSAGSYSAAGTSWGDLITGDTTYTAAPTTQGQIASDVAYMLSRETNVLELNYGGAVTSRYVDSVMNTALDAAKSCCEQMYNSVECTYEGLTGKVTMTFSAVAAGANLSSYRDYTLNAAIAVHDQLWSEGVITADMTEKEKAKVYFKWICDNCVYDTGAGDDSISHIAYALFRNGRAVCDGYSGAYNLLLKLEGIDCYALSNADHIWTVATLDGTSCHIDTTWGDSSGPVDYRYFAMTAEQSRSYHPW</sequence>
<dbReference type="AlphaFoldDB" id="A0A645CNW1"/>
<evidence type="ECO:0000259" key="1">
    <source>
        <dbReference type="PROSITE" id="PS51272"/>
    </source>
</evidence>
<dbReference type="SUPFAM" id="SSF54001">
    <property type="entry name" value="Cysteine proteinases"/>
    <property type="match status" value="1"/>
</dbReference>
<dbReference type="EMBL" id="VSSQ01028860">
    <property type="protein sequence ID" value="MPM78750.1"/>
    <property type="molecule type" value="Genomic_DNA"/>
</dbReference>
<reference evidence="2" key="1">
    <citation type="submission" date="2019-08" db="EMBL/GenBank/DDBJ databases">
        <authorList>
            <person name="Kucharzyk K."/>
            <person name="Murdoch R.W."/>
            <person name="Higgins S."/>
            <person name="Loffler F."/>
        </authorList>
    </citation>
    <scope>NUCLEOTIDE SEQUENCE</scope>
</reference>
<dbReference type="Pfam" id="PF00395">
    <property type="entry name" value="SLH"/>
    <property type="match status" value="1"/>
</dbReference>